<reference evidence="2 3" key="1">
    <citation type="submission" date="2022-05" db="EMBL/GenBank/DDBJ databases">
        <title>A multi-omics perspective on studying reproductive biology in Daphnia sinensis.</title>
        <authorList>
            <person name="Jia J."/>
        </authorList>
    </citation>
    <scope>NUCLEOTIDE SEQUENCE [LARGE SCALE GENOMIC DNA]</scope>
    <source>
        <strain evidence="2 3">WSL</strain>
    </source>
</reference>
<proteinExistence type="predicted"/>
<keyword evidence="1" id="KW-0732">Signal</keyword>
<accession>A0AAD5KIF0</accession>
<dbReference type="Proteomes" id="UP000820818">
    <property type="component" value="Linkage Group LG9"/>
</dbReference>
<keyword evidence="3" id="KW-1185">Reference proteome</keyword>
<dbReference type="Pfam" id="PF11105">
    <property type="entry name" value="CCAP"/>
    <property type="match status" value="1"/>
</dbReference>
<gene>
    <name evidence="2" type="ORF">GHT06_020953</name>
</gene>
<evidence type="ECO:0000256" key="1">
    <source>
        <dbReference type="SAM" id="SignalP"/>
    </source>
</evidence>
<dbReference type="AlphaFoldDB" id="A0AAD5KIF0"/>
<dbReference type="InterPro" id="IPR024276">
    <property type="entry name" value="CCAP"/>
</dbReference>
<sequence>MTRPLFYSLVVLAWLVISLYVSDSLSQPLTTNQNDSDSIEEVEQWSYKEKRPFCNAFAGCGRKRSMASKENKHPAYGKALSNHPRPLNTDTKLLENIVARLQNKRANTIQLDDTEYY</sequence>
<name>A0AAD5KIF0_9CRUS</name>
<comment type="caution">
    <text evidence="2">The sequence shown here is derived from an EMBL/GenBank/DDBJ whole genome shotgun (WGS) entry which is preliminary data.</text>
</comment>
<evidence type="ECO:0000313" key="2">
    <source>
        <dbReference type="EMBL" id="KAI9553062.1"/>
    </source>
</evidence>
<feature type="chain" id="PRO_5041923912" evidence="1">
    <location>
        <begin position="27"/>
        <end position="117"/>
    </location>
</feature>
<protein>
    <submittedName>
        <fullName evidence="2">Crustacean cardioactive peptide</fullName>
    </submittedName>
</protein>
<evidence type="ECO:0000313" key="3">
    <source>
        <dbReference type="Proteomes" id="UP000820818"/>
    </source>
</evidence>
<organism evidence="2 3">
    <name type="scientific">Daphnia sinensis</name>
    <dbReference type="NCBI Taxonomy" id="1820382"/>
    <lineage>
        <taxon>Eukaryota</taxon>
        <taxon>Metazoa</taxon>
        <taxon>Ecdysozoa</taxon>
        <taxon>Arthropoda</taxon>
        <taxon>Crustacea</taxon>
        <taxon>Branchiopoda</taxon>
        <taxon>Diplostraca</taxon>
        <taxon>Cladocera</taxon>
        <taxon>Anomopoda</taxon>
        <taxon>Daphniidae</taxon>
        <taxon>Daphnia</taxon>
        <taxon>Daphnia similis group</taxon>
    </lineage>
</organism>
<dbReference type="EMBL" id="WJBH02000009">
    <property type="protein sequence ID" value="KAI9553062.1"/>
    <property type="molecule type" value="Genomic_DNA"/>
</dbReference>
<feature type="signal peptide" evidence="1">
    <location>
        <begin position="1"/>
        <end position="26"/>
    </location>
</feature>